<keyword evidence="5" id="KW-1185">Reference proteome</keyword>
<feature type="compositionally biased region" description="Basic and acidic residues" evidence="1">
    <location>
        <begin position="84"/>
        <end position="94"/>
    </location>
</feature>
<dbReference type="Proteomes" id="UP000600247">
    <property type="component" value="Unassembled WGS sequence"/>
</dbReference>
<dbReference type="EMBL" id="BMHY01000002">
    <property type="protein sequence ID" value="GGG63861.1"/>
    <property type="molecule type" value="Genomic_DNA"/>
</dbReference>
<dbReference type="Pfam" id="PF09323">
    <property type="entry name" value="DUF1980"/>
    <property type="match status" value="1"/>
</dbReference>
<sequence>MNDRWIRAALLSGFAMLIAYFHHTGQLSSFVEPSMELYVKLSSLGLLAAAIHQAYEALRPDPTHSVIDCECGHDHHHGHKHEHHEHEHGHEGHSHASGGIKSLLIYGLFLLPLLLGYLLPSSTSANDHAFHQHTHDHGQDHIREPDDSKKDR</sequence>
<dbReference type="InterPro" id="IPR048493">
    <property type="entry name" value="DUF1980_N"/>
</dbReference>
<evidence type="ECO:0000313" key="4">
    <source>
        <dbReference type="EMBL" id="GGG63861.1"/>
    </source>
</evidence>
<evidence type="ECO:0000256" key="1">
    <source>
        <dbReference type="SAM" id="MobiDB-lite"/>
    </source>
</evidence>
<keyword evidence="2" id="KW-0812">Transmembrane</keyword>
<feature type="transmembrane region" description="Helical" evidence="2">
    <location>
        <begin position="103"/>
        <end position="120"/>
    </location>
</feature>
<feature type="region of interest" description="Disordered" evidence="1">
    <location>
        <begin position="129"/>
        <end position="152"/>
    </location>
</feature>
<evidence type="ECO:0000313" key="5">
    <source>
        <dbReference type="Proteomes" id="UP000600247"/>
    </source>
</evidence>
<dbReference type="RefSeq" id="WP_188888489.1">
    <property type="nucleotide sequence ID" value="NZ_BMHY01000002.1"/>
</dbReference>
<gene>
    <name evidence="4" type="ORF">GCM10010918_17330</name>
</gene>
<comment type="caution">
    <text evidence="4">The sequence shown here is derived from an EMBL/GenBank/DDBJ whole genome shotgun (WGS) entry which is preliminary data.</text>
</comment>
<name>A0A917H0S4_9BACL</name>
<dbReference type="AlphaFoldDB" id="A0A917H0S4"/>
<feature type="region of interest" description="Disordered" evidence="1">
    <location>
        <begin position="75"/>
        <end position="95"/>
    </location>
</feature>
<feature type="domain" description="DUF1980" evidence="3">
    <location>
        <begin position="6"/>
        <end position="79"/>
    </location>
</feature>
<keyword evidence="2" id="KW-1133">Transmembrane helix</keyword>
<proteinExistence type="predicted"/>
<evidence type="ECO:0000256" key="2">
    <source>
        <dbReference type="SAM" id="Phobius"/>
    </source>
</evidence>
<dbReference type="InterPro" id="IPR052955">
    <property type="entry name" value="UPF0703_membrane_permease"/>
</dbReference>
<evidence type="ECO:0000259" key="3">
    <source>
        <dbReference type="Pfam" id="PF09323"/>
    </source>
</evidence>
<dbReference type="PANTHER" id="PTHR40047">
    <property type="entry name" value="UPF0703 PROTEIN YCGQ"/>
    <property type="match status" value="1"/>
</dbReference>
<accession>A0A917H0S4</accession>
<dbReference type="PANTHER" id="PTHR40047:SF1">
    <property type="entry name" value="UPF0703 PROTEIN YCGQ"/>
    <property type="match status" value="1"/>
</dbReference>
<reference evidence="4 5" key="1">
    <citation type="journal article" date="2014" name="Int. J. Syst. Evol. Microbiol.">
        <title>Complete genome sequence of Corynebacterium casei LMG S-19264T (=DSM 44701T), isolated from a smear-ripened cheese.</title>
        <authorList>
            <consortium name="US DOE Joint Genome Institute (JGI-PGF)"/>
            <person name="Walter F."/>
            <person name="Albersmeier A."/>
            <person name="Kalinowski J."/>
            <person name="Ruckert C."/>
        </authorList>
    </citation>
    <scope>NUCLEOTIDE SEQUENCE [LARGE SCALE GENOMIC DNA]</scope>
    <source>
        <strain evidence="4 5">CGMCC 1.15286</strain>
    </source>
</reference>
<organism evidence="4 5">
    <name type="scientific">Paenibacillus radicis</name>
    <name type="common">ex Gao et al. 2016</name>
    <dbReference type="NCBI Taxonomy" id="1737354"/>
    <lineage>
        <taxon>Bacteria</taxon>
        <taxon>Bacillati</taxon>
        <taxon>Bacillota</taxon>
        <taxon>Bacilli</taxon>
        <taxon>Bacillales</taxon>
        <taxon>Paenibacillaceae</taxon>
        <taxon>Paenibacillus</taxon>
    </lineage>
</organism>
<keyword evidence="2" id="KW-0472">Membrane</keyword>
<protein>
    <recommendedName>
        <fullName evidence="3">DUF1980 domain-containing protein</fullName>
    </recommendedName>
</protein>